<evidence type="ECO:0000256" key="2">
    <source>
        <dbReference type="ARBA" id="ARBA00022475"/>
    </source>
</evidence>
<dbReference type="InterPro" id="IPR000719">
    <property type="entry name" value="Prot_kinase_dom"/>
</dbReference>
<sequence length="130" mass="14406">GLGPSGEIGLIEQVYVQYGDVSPKVDVYAFGVVLYELISAKQAIIRENNSDAEPMSLKSLFYEVLSQANPKDDLVKMIDPRLGDNYPLDLVHKMAQLAKACTHEDPRLRPSMRYVVVVLMTLSSSSMEAD</sequence>
<dbReference type="InterPro" id="IPR044812">
    <property type="entry name" value="CERK1/LYK3-like"/>
</dbReference>
<dbReference type="GO" id="GO:0005524">
    <property type="term" value="F:ATP binding"/>
    <property type="evidence" value="ECO:0007669"/>
    <property type="project" value="InterPro"/>
</dbReference>
<dbReference type="GO" id="GO:0045087">
    <property type="term" value="P:innate immune response"/>
    <property type="evidence" value="ECO:0007669"/>
    <property type="project" value="InterPro"/>
</dbReference>
<dbReference type="PANTHER" id="PTHR46204:SF27">
    <property type="entry name" value="PROTEIN KINASE DOMAIN-CONTAINING PROTEIN"/>
    <property type="match status" value="1"/>
</dbReference>
<dbReference type="Proteomes" id="UP001206925">
    <property type="component" value="Unassembled WGS sequence"/>
</dbReference>
<name>A0AAD5CCS7_AMBAR</name>
<evidence type="ECO:0000256" key="6">
    <source>
        <dbReference type="ARBA" id="ARBA00023136"/>
    </source>
</evidence>
<evidence type="ECO:0000256" key="7">
    <source>
        <dbReference type="ARBA" id="ARBA00023157"/>
    </source>
</evidence>
<dbReference type="PROSITE" id="PS50011">
    <property type="entry name" value="PROTEIN_KINASE_DOM"/>
    <property type="match status" value="1"/>
</dbReference>
<dbReference type="Gene3D" id="1.10.510.10">
    <property type="entry name" value="Transferase(Phosphotransferase) domain 1"/>
    <property type="match status" value="1"/>
</dbReference>
<reference evidence="9" key="1">
    <citation type="submission" date="2022-06" db="EMBL/GenBank/DDBJ databases">
        <title>Uncovering the hologenomic basis of an extraordinary plant invasion.</title>
        <authorList>
            <person name="Bieker V.C."/>
            <person name="Martin M.D."/>
            <person name="Gilbert T."/>
            <person name="Hodgins K."/>
            <person name="Battlay P."/>
            <person name="Petersen B."/>
            <person name="Wilson J."/>
        </authorList>
    </citation>
    <scope>NUCLEOTIDE SEQUENCE</scope>
    <source>
        <strain evidence="9">AA19_3_7</strain>
        <tissue evidence="9">Leaf</tissue>
    </source>
</reference>
<keyword evidence="7" id="KW-1015">Disulfide bond</keyword>
<gene>
    <name evidence="9" type="ORF">M8C21_013768</name>
</gene>
<keyword evidence="10" id="KW-1185">Reference proteome</keyword>
<organism evidence="9 10">
    <name type="scientific">Ambrosia artemisiifolia</name>
    <name type="common">Common ragweed</name>
    <dbReference type="NCBI Taxonomy" id="4212"/>
    <lineage>
        <taxon>Eukaryota</taxon>
        <taxon>Viridiplantae</taxon>
        <taxon>Streptophyta</taxon>
        <taxon>Embryophyta</taxon>
        <taxon>Tracheophyta</taxon>
        <taxon>Spermatophyta</taxon>
        <taxon>Magnoliopsida</taxon>
        <taxon>eudicotyledons</taxon>
        <taxon>Gunneridae</taxon>
        <taxon>Pentapetalae</taxon>
        <taxon>asterids</taxon>
        <taxon>campanulids</taxon>
        <taxon>Asterales</taxon>
        <taxon>Asteraceae</taxon>
        <taxon>Asteroideae</taxon>
        <taxon>Heliantheae alliance</taxon>
        <taxon>Heliantheae</taxon>
        <taxon>Ambrosia</taxon>
    </lineage>
</organism>
<dbReference type="SUPFAM" id="SSF56112">
    <property type="entry name" value="Protein kinase-like (PK-like)"/>
    <property type="match status" value="1"/>
</dbReference>
<evidence type="ECO:0000256" key="4">
    <source>
        <dbReference type="ARBA" id="ARBA00022729"/>
    </source>
</evidence>
<comment type="subcellular location">
    <subcellularLocation>
        <location evidence="1">Cell membrane</location>
        <topology evidence="1">Single-pass membrane protein</topology>
    </subcellularLocation>
</comment>
<proteinExistence type="predicted"/>
<dbReference type="InterPro" id="IPR001245">
    <property type="entry name" value="Ser-Thr/Tyr_kinase_cat_dom"/>
</dbReference>
<keyword evidence="4" id="KW-0732">Signal</keyword>
<evidence type="ECO:0000256" key="5">
    <source>
        <dbReference type="ARBA" id="ARBA00022989"/>
    </source>
</evidence>
<protein>
    <recommendedName>
        <fullName evidence="8">Protein kinase domain-containing protein</fullName>
    </recommendedName>
</protein>
<feature type="domain" description="Protein kinase" evidence="8">
    <location>
        <begin position="1"/>
        <end position="122"/>
    </location>
</feature>
<evidence type="ECO:0000256" key="3">
    <source>
        <dbReference type="ARBA" id="ARBA00022692"/>
    </source>
</evidence>
<evidence type="ECO:0000256" key="1">
    <source>
        <dbReference type="ARBA" id="ARBA00004162"/>
    </source>
</evidence>
<accession>A0AAD5CCS7</accession>
<keyword evidence="2" id="KW-1003">Cell membrane</keyword>
<dbReference type="GO" id="GO:0019199">
    <property type="term" value="F:transmembrane receptor protein kinase activity"/>
    <property type="evidence" value="ECO:0007669"/>
    <property type="project" value="InterPro"/>
</dbReference>
<dbReference type="PANTHER" id="PTHR46204">
    <property type="entry name" value="CHITIN ELICITOR RECEPTOR KINASE 1-RELATED"/>
    <property type="match status" value="1"/>
</dbReference>
<comment type="caution">
    <text evidence="9">The sequence shown here is derived from an EMBL/GenBank/DDBJ whole genome shotgun (WGS) entry which is preliminary data.</text>
</comment>
<feature type="non-terminal residue" evidence="9">
    <location>
        <position position="130"/>
    </location>
</feature>
<keyword evidence="6" id="KW-0472">Membrane</keyword>
<dbReference type="InterPro" id="IPR011009">
    <property type="entry name" value="Kinase-like_dom_sf"/>
</dbReference>
<dbReference type="AlphaFoldDB" id="A0AAD5CCS7"/>
<evidence type="ECO:0000313" key="9">
    <source>
        <dbReference type="EMBL" id="KAI7739103.1"/>
    </source>
</evidence>
<dbReference type="EMBL" id="JAMZMK010008675">
    <property type="protein sequence ID" value="KAI7739103.1"/>
    <property type="molecule type" value="Genomic_DNA"/>
</dbReference>
<keyword evidence="3" id="KW-0812">Transmembrane</keyword>
<dbReference type="Pfam" id="PF07714">
    <property type="entry name" value="PK_Tyr_Ser-Thr"/>
    <property type="match status" value="1"/>
</dbReference>
<evidence type="ECO:0000313" key="10">
    <source>
        <dbReference type="Proteomes" id="UP001206925"/>
    </source>
</evidence>
<dbReference type="GO" id="GO:0005886">
    <property type="term" value="C:plasma membrane"/>
    <property type="evidence" value="ECO:0007669"/>
    <property type="project" value="UniProtKB-SubCell"/>
</dbReference>
<evidence type="ECO:0000259" key="8">
    <source>
        <dbReference type="PROSITE" id="PS50011"/>
    </source>
</evidence>
<keyword evidence="5" id="KW-1133">Transmembrane helix</keyword>